<dbReference type="EMBL" id="JAWXYG010000013">
    <property type="protein sequence ID" value="KAK4255240.1"/>
    <property type="molecule type" value="Genomic_DNA"/>
</dbReference>
<organism evidence="3 4">
    <name type="scientific">Acacia crassicarpa</name>
    <name type="common">northern wattle</name>
    <dbReference type="NCBI Taxonomy" id="499986"/>
    <lineage>
        <taxon>Eukaryota</taxon>
        <taxon>Viridiplantae</taxon>
        <taxon>Streptophyta</taxon>
        <taxon>Embryophyta</taxon>
        <taxon>Tracheophyta</taxon>
        <taxon>Spermatophyta</taxon>
        <taxon>Magnoliopsida</taxon>
        <taxon>eudicotyledons</taxon>
        <taxon>Gunneridae</taxon>
        <taxon>Pentapetalae</taxon>
        <taxon>rosids</taxon>
        <taxon>fabids</taxon>
        <taxon>Fabales</taxon>
        <taxon>Fabaceae</taxon>
        <taxon>Caesalpinioideae</taxon>
        <taxon>mimosoid clade</taxon>
        <taxon>Acacieae</taxon>
        <taxon>Acacia</taxon>
    </lineage>
</organism>
<keyword evidence="4" id="KW-1185">Reference proteome</keyword>
<dbReference type="EMBL" id="JAWXYG010000002">
    <property type="protein sequence ID" value="KAK4280936.1"/>
    <property type="molecule type" value="Genomic_DNA"/>
</dbReference>
<name>A0AAE1N1W5_9FABA</name>
<sequence length="79" mass="9553">MRLSNTNIRRLWLLIYVYLKSFLHLLEILFIISRSPVFLQQLKKWRHSIKRLLEMPSPCPKKISIGFSLCAVFMRMRTM</sequence>
<reference evidence="3" key="1">
    <citation type="submission" date="2023-10" db="EMBL/GenBank/DDBJ databases">
        <title>Chromosome-level genome of the transformable northern wattle, Acacia crassicarpa.</title>
        <authorList>
            <person name="Massaro I."/>
            <person name="Sinha N.R."/>
            <person name="Poethig S."/>
            <person name="Leichty A.R."/>
        </authorList>
    </citation>
    <scope>NUCLEOTIDE SEQUENCE</scope>
    <source>
        <strain evidence="3">Acra3RX</strain>
        <tissue evidence="3">Leaf</tissue>
    </source>
</reference>
<keyword evidence="1" id="KW-0472">Membrane</keyword>
<keyword evidence="1" id="KW-1133">Transmembrane helix</keyword>
<evidence type="ECO:0000313" key="2">
    <source>
        <dbReference type="EMBL" id="KAK4255240.1"/>
    </source>
</evidence>
<feature type="transmembrane region" description="Helical" evidence="1">
    <location>
        <begin position="12"/>
        <end position="32"/>
    </location>
</feature>
<keyword evidence="1" id="KW-0812">Transmembrane</keyword>
<evidence type="ECO:0000256" key="1">
    <source>
        <dbReference type="SAM" id="Phobius"/>
    </source>
</evidence>
<accession>A0AAE1N1W5</accession>
<evidence type="ECO:0000313" key="3">
    <source>
        <dbReference type="EMBL" id="KAK4280936.1"/>
    </source>
</evidence>
<comment type="caution">
    <text evidence="3">The sequence shown here is derived from an EMBL/GenBank/DDBJ whole genome shotgun (WGS) entry which is preliminary data.</text>
</comment>
<gene>
    <name evidence="2" type="ORF">QN277_008260</name>
    <name evidence="3" type="ORF">QN277_012488</name>
</gene>
<proteinExistence type="predicted"/>
<dbReference type="Proteomes" id="UP001293593">
    <property type="component" value="Unassembled WGS sequence"/>
</dbReference>
<evidence type="ECO:0000313" key="4">
    <source>
        <dbReference type="Proteomes" id="UP001293593"/>
    </source>
</evidence>
<dbReference type="AlphaFoldDB" id="A0AAE1N1W5"/>
<protein>
    <submittedName>
        <fullName evidence="3">Uncharacterized protein</fullName>
    </submittedName>
</protein>